<protein>
    <submittedName>
        <fullName evidence="2">Alkyl hydroperoxide reductase subunit AhpC</fullName>
    </submittedName>
</protein>
<dbReference type="EMBL" id="PVEO01000007">
    <property type="protein sequence ID" value="PQV47416.1"/>
    <property type="molecule type" value="Genomic_DNA"/>
</dbReference>
<dbReference type="CDD" id="cd02970">
    <property type="entry name" value="PRX_like2"/>
    <property type="match status" value="1"/>
</dbReference>
<dbReference type="InterPro" id="IPR000866">
    <property type="entry name" value="AhpC/TSA"/>
</dbReference>
<dbReference type="SUPFAM" id="SSF52833">
    <property type="entry name" value="Thioredoxin-like"/>
    <property type="match status" value="1"/>
</dbReference>
<dbReference type="GO" id="GO:0016209">
    <property type="term" value="F:antioxidant activity"/>
    <property type="evidence" value="ECO:0007669"/>
    <property type="project" value="InterPro"/>
</dbReference>
<proteinExistence type="predicted"/>
<dbReference type="InterPro" id="IPR036249">
    <property type="entry name" value="Thioredoxin-like_sf"/>
</dbReference>
<evidence type="ECO:0000313" key="2">
    <source>
        <dbReference type="EMBL" id="PQV47416.1"/>
    </source>
</evidence>
<sequence>MIKPKHNVPNLSLPLVNDTQWHLDAQNNQVFTFLVFYRGLHCPICKSYLERLSKKLDEFKARNVNLIAISCDSEKRAKQSHQEWDVAGLPIAYGLSIKDAKAWGLYISHAISDKEPDAFSEPGLFLVKPDKTLYASAIQTMPFARPNWNDILSAIDYVTEHDYPARGAAE</sequence>
<accession>A0A362WYX2</accession>
<dbReference type="AlphaFoldDB" id="A0A362WYX2"/>
<dbReference type="Proteomes" id="UP000251545">
    <property type="component" value="Unassembled WGS sequence"/>
</dbReference>
<name>A0A362WYX2_9FLAO</name>
<dbReference type="RefSeq" id="WP_105474253.1">
    <property type="nucleotide sequence ID" value="NZ_PVEO01000007.1"/>
</dbReference>
<reference evidence="2 3" key="1">
    <citation type="submission" date="2018-02" db="EMBL/GenBank/DDBJ databases">
        <title>Genomic Encyclopedia of Archaeal and Bacterial Type Strains, Phase II (KMG-II): from individual species to whole genera.</title>
        <authorList>
            <person name="Goeker M."/>
        </authorList>
    </citation>
    <scope>NUCLEOTIDE SEQUENCE [LARGE SCALE GENOMIC DNA]</scope>
    <source>
        <strain evidence="2 3">DSM 21165</strain>
    </source>
</reference>
<dbReference type="GO" id="GO:0016491">
    <property type="term" value="F:oxidoreductase activity"/>
    <property type="evidence" value="ECO:0007669"/>
    <property type="project" value="InterPro"/>
</dbReference>
<gene>
    <name evidence="2" type="ORF">CLV33_107204</name>
</gene>
<dbReference type="Gene3D" id="3.40.30.10">
    <property type="entry name" value="Glutaredoxin"/>
    <property type="match status" value="1"/>
</dbReference>
<evidence type="ECO:0000313" key="3">
    <source>
        <dbReference type="Proteomes" id="UP000251545"/>
    </source>
</evidence>
<dbReference type="Pfam" id="PF00578">
    <property type="entry name" value="AhpC-TSA"/>
    <property type="match status" value="1"/>
</dbReference>
<evidence type="ECO:0000259" key="1">
    <source>
        <dbReference type="PROSITE" id="PS51352"/>
    </source>
</evidence>
<feature type="domain" description="Thioredoxin" evidence="1">
    <location>
        <begin position="2"/>
        <end position="160"/>
    </location>
</feature>
<comment type="caution">
    <text evidence="2">The sequence shown here is derived from an EMBL/GenBank/DDBJ whole genome shotgun (WGS) entry which is preliminary data.</text>
</comment>
<dbReference type="PROSITE" id="PS51352">
    <property type="entry name" value="THIOREDOXIN_2"/>
    <property type="match status" value="1"/>
</dbReference>
<organism evidence="2 3">
    <name type="scientific">Jejuia pallidilutea</name>
    <dbReference type="NCBI Taxonomy" id="504487"/>
    <lineage>
        <taxon>Bacteria</taxon>
        <taxon>Pseudomonadati</taxon>
        <taxon>Bacteroidota</taxon>
        <taxon>Flavobacteriia</taxon>
        <taxon>Flavobacteriales</taxon>
        <taxon>Flavobacteriaceae</taxon>
        <taxon>Jejuia</taxon>
    </lineage>
</organism>
<dbReference type="InterPro" id="IPR013766">
    <property type="entry name" value="Thioredoxin_domain"/>
</dbReference>